<dbReference type="GO" id="GO:0022857">
    <property type="term" value="F:transmembrane transporter activity"/>
    <property type="evidence" value="ECO:0007669"/>
    <property type="project" value="InterPro"/>
</dbReference>
<dbReference type="InterPro" id="IPR020846">
    <property type="entry name" value="MFS_dom"/>
</dbReference>
<feature type="transmembrane region" description="Helical" evidence="6">
    <location>
        <begin position="252"/>
        <end position="271"/>
    </location>
</feature>
<feature type="transmembrane region" description="Helical" evidence="6">
    <location>
        <begin position="373"/>
        <end position="391"/>
    </location>
</feature>
<evidence type="ECO:0000313" key="9">
    <source>
        <dbReference type="Proteomes" id="UP000276587"/>
    </source>
</evidence>
<feature type="transmembrane region" description="Helical" evidence="6">
    <location>
        <begin position="283"/>
        <end position="305"/>
    </location>
</feature>
<dbReference type="InterPro" id="IPR050189">
    <property type="entry name" value="MFS_Efflux_Transporters"/>
</dbReference>
<feature type="transmembrane region" description="Helical" evidence="6">
    <location>
        <begin position="215"/>
        <end position="240"/>
    </location>
</feature>
<feature type="transmembrane region" description="Helical" evidence="6">
    <location>
        <begin position="55"/>
        <end position="78"/>
    </location>
</feature>
<feature type="transmembrane region" description="Helical" evidence="6">
    <location>
        <begin position="311"/>
        <end position="333"/>
    </location>
</feature>
<feature type="transmembrane region" description="Helical" evidence="6">
    <location>
        <begin position="144"/>
        <end position="163"/>
    </location>
</feature>
<keyword evidence="5 6" id="KW-0472">Membrane</keyword>
<evidence type="ECO:0000256" key="1">
    <source>
        <dbReference type="ARBA" id="ARBA00004651"/>
    </source>
</evidence>
<dbReference type="PANTHER" id="PTHR43124:SF8">
    <property type="entry name" value="INNER MEMBRANE TRANSPORT PROTEIN YDHP"/>
    <property type="match status" value="1"/>
</dbReference>
<gene>
    <name evidence="8" type="ORF">ALQ29_100111</name>
</gene>
<feature type="transmembrane region" description="Helical" evidence="6">
    <location>
        <begin position="21"/>
        <end position="43"/>
    </location>
</feature>
<keyword evidence="2" id="KW-1003">Cell membrane</keyword>
<dbReference type="PROSITE" id="PS50850">
    <property type="entry name" value="MFS"/>
    <property type="match status" value="1"/>
</dbReference>
<dbReference type="EMBL" id="RBQF01000172">
    <property type="protein sequence ID" value="RMP09339.1"/>
    <property type="molecule type" value="Genomic_DNA"/>
</dbReference>
<keyword evidence="9" id="KW-1185">Reference proteome</keyword>
<evidence type="ECO:0000256" key="3">
    <source>
        <dbReference type="ARBA" id="ARBA00022692"/>
    </source>
</evidence>
<accession>A0A3M4AR46</accession>
<keyword evidence="3 6" id="KW-0812">Transmembrane</keyword>
<evidence type="ECO:0000256" key="4">
    <source>
        <dbReference type="ARBA" id="ARBA00022989"/>
    </source>
</evidence>
<feature type="transmembrane region" description="Helical" evidence="6">
    <location>
        <begin position="345"/>
        <end position="367"/>
    </location>
</feature>
<dbReference type="CDD" id="cd17324">
    <property type="entry name" value="MFS_NepI_like"/>
    <property type="match status" value="1"/>
</dbReference>
<sequence>MNSALTTTQRCNKETIMPLSLLILALSAFAIGTTEFVIMGLLPDVAADLGVSIPGAGWLVTGYALGVAIGAPFMALATAKLPRKAALVALMGIFIIGNLLCALASDYNVLMFARVVTALCHGAFFGIGSVVAANLVPANKRASAVALMFTGLTLANVLGVPLGTALGQEAGWRSTFWAVTVIGVVALIGLIRFLPAKRDEEKLDMRAELAALKGAGIWLSLSMTALFAASMFTLFTYVAPLLGDVTGVSPKGVTWTLLLIGLGLTVGNIIGGKLADKRLAATLIGVFVSMAVVSTALTWTSVAVIPTEITLFLWATASFAAVPALQINVVTFGKAAPNLVSTLNIGAFNIGNALGAWVGGSVIAHGFGLTSVPLAAAALAILALLVTLITFRQSGDADLAPATH</sequence>
<evidence type="ECO:0000256" key="5">
    <source>
        <dbReference type="ARBA" id="ARBA00023136"/>
    </source>
</evidence>
<dbReference type="GO" id="GO:0005886">
    <property type="term" value="C:plasma membrane"/>
    <property type="evidence" value="ECO:0007669"/>
    <property type="project" value="UniProtKB-SubCell"/>
</dbReference>
<protein>
    <recommendedName>
        <fullName evidence="7">Major facilitator superfamily (MFS) profile domain-containing protein</fullName>
    </recommendedName>
</protein>
<evidence type="ECO:0000259" key="7">
    <source>
        <dbReference type="PROSITE" id="PS50850"/>
    </source>
</evidence>
<comment type="caution">
    <text evidence="8">The sequence shown here is derived from an EMBL/GenBank/DDBJ whole genome shotgun (WGS) entry which is preliminary data.</text>
</comment>
<dbReference type="Proteomes" id="UP000276587">
    <property type="component" value="Unassembled WGS sequence"/>
</dbReference>
<keyword evidence="4 6" id="KW-1133">Transmembrane helix</keyword>
<name>A0A3M4AR46_PSEMA</name>
<feature type="transmembrane region" description="Helical" evidence="6">
    <location>
        <begin position="85"/>
        <end position="105"/>
    </location>
</feature>
<proteinExistence type="predicted"/>
<feature type="transmembrane region" description="Helical" evidence="6">
    <location>
        <begin position="175"/>
        <end position="194"/>
    </location>
</feature>
<reference evidence="8 9" key="1">
    <citation type="submission" date="2018-08" db="EMBL/GenBank/DDBJ databases">
        <title>Recombination of ecologically and evolutionarily significant loci maintains genetic cohesion in the Pseudomonas syringae species complex.</title>
        <authorList>
            <person name="Dillon M."/>
            <person name="Thakur S."/>
            <person name="Almeida R.N.D."/>
            <person name="Weir B.S."/>
            <person name="Guttman D.S."/>
        </authorList>
    </citation>
    <scope>NUCLEOTIDE SEQUENCE [LARGE SCALE GENOMIC DNA]</scope>
    <source>
        <strain evidence="8 9">ICMP 3555</strain>
    </source>
</reference>
<dbReference type="AlphaFoldDB" id="A0A3M4AR46"/>
<feature type="transmembrane region" description="Helical" evidence="6">
    <location>
        <begin position="111"/>
        <end position="132"/>
    </location>
</feature>
<dbReference type="InterPro" id="IPR011701">
    <property type="entry name" value="MFS"/>
</dbReference>
<evidence type="ECO:0000256" key="2">
    <source>
        <dbReference type="ARBA" id="ARBA00022475"/>
    </source>
</evidence>
<evidence type="ECO:0000256" key="6">
    <source>
        <dbReference type="SAM" id="Phobius"/>
    </source>
</evidence>
<comment type="subcellular location">
    <subcellularLocation>
        <location evidence="1">Cell membrane</location>
        <topology evidence="1">Multi-pass membrane protein</topology>
    </subcellularLocation>
</comment>
<dbReference type="SUPFAM" id="SSF103473">
    <property type="entry name" value="MFS general substrate transporter"/>
    <property type="match status" value="1"/>
</dbReference>
<evidence type="ECO:0000313" key="8">
    <source>
        <dbReference type="EMBL" id="RMP09339.1"/>
    </source>
</evidence>
<dbReference type="InterPro" id="IPR036259">
    <property type="entry name" value="MFS_trans_sf"/>
</dbReference>
<dbReference type="Gene3D" id="1.20.1250.20">
    <property type="entry name" value="MFS general substrate transporter like domains"/>
    <property type="match status" value="2"/>
</dbReference>
<feature type="domain" description="Major facilitator superfamily (MFS) profile" evidence="7">
    <location>
        <begin position="20"/>
        <end position="395"/>
    </location>
</feature>
<dbReference type="PANTHER" id="PTHR43124">
    <property type="entry name" value="PURINE EFFLUX PUMP PBUE"/>
    <property type="match status" value="1"/>
</dbReference>
<organism evidence="8 9">
    <name type="scientific">Pseudomonas marginalis pv. marginalis</name>
    <dbReference type="NCBI Taxonomy" id="97473"/>
    <lineage>
        <taxon>Bacteria</taxon>
        <taxon>Pseudomonadati</taxon>
        <taxon>Pseudomonadota</taxon>
        <taxon>Gammaproteobacteria</taxon>
        <taxon>Pseudomonadales</taxon>
        <taxon>Pseudomonadaceae</taxon>
        <taxon>Pseudomonas</taxon>
    </lineage>
</organism>
<dbReference type="Pfam" id="PF07690">
    <property type="entry name" value="MFS_1"/>
    <property type="match status" value="1"/>
</dbReference>